<protein>
    <submittedName>
        <fullName evidence="1">Uncharacterized protein</fullName>
    </submittedName>
</protein>
<sequence>MHTSSVFVFEILHGTFLRKAFLRKKNTTVCSKEK</sequence>
<reference evidence="1" key="2">
    <citation type="journal article" date="2015" name="Fish Shellfish Immunol.">
        <title>Early steps in the European eel (Anguilla anguilla)-Vibrio vulnificus interaction in the gills: Role of the RtxA13 toxin.</title>
        <authorList>
            <person name="Callol A."/>
            <person name="Pajuelo D."/>
            <person name="Ebbesson L."/>
            <person name="Teles M."/>
            <person name="MacKenzie S."/>
            <person name="Amaro C."/>
        </authorList>
    </citation>
    <scope>NUCLEOTIDE SEQUENCE</scope>
</reference>
<dbReference type="AlphaFoldDB" id="A0A0E9VLX9"/>
<evidence type="ECO:0000313" key="1">
    <source>
        <dbReference type="EMBL" id="JAH79031.1"/>
    </source>
</evidence>
<organism evidence="1">
    <name type="scientific">Anguilla anguilla</name>
    <name type="common">European freshwater eel</name>
    <name type="synonym">Muraena anguilla</name>
    <dbReference type="NCBI Taxonomy" id="7936"/>
    <lineage>
        <taxon>Eukaryota</taxon>
        <taxon>Metazoa</taxon>
        <taxon>Chordata</taxon>
        <taxon>Craniata</taxon>
        <taxon>Vertebrata</taxon>
        <taxon>Euteleostomi</taxon>
        <taxon>Actinopterygii</taxon>
        <taxon>Neopterygii</taxon>
        <taxon>Teleostei</taxon>
        <taxon>Anguilliformes</taxon>
        <taxon>Anguillidae</taxon>
        <taxon>Anguilla</taxon>
    </lineage>
</organism>
<reference evidence="1" key="1">
    <citation type="submission" date="2014-11" db="EMBL/GenBank/DDBJ databases">
        <authorList>
            <person name="Amaro Gonzalez C."/>
        </authorList>
    </citation>
    <scope>NUCLEOTIDE SEQUENCE</scope>
</reference>
<proteinExistence type="predicted"/>
<name>A0A0E9VLX9_ANGAN</name>
<dbReference type="EMBL" id="GBXM01029546">
    <property type="protein sequence ID" value="JAH79031.1"/>
    <property type="molecule type" value="Transcribed_RNA"/>
</dbReference>
<accession>A0A0E9VLX9</accession>